<comment type="similarity">
    <text evidence="8">Belongs to the two pore domain potassium channel (TC 1.A.1.8) family.</text>
</comment>
<evidence type="ECO:0000259" key="11">
    <source>
        <dbReference type="Pfam" id="PF07885"/>
    </source>
</evidence>
<evidence type="ECO:0000256" key="5">
    <source>
        <dbReference type="ARBA" id="ARBA00023065"/>
    </source>
</evidence>
<feature type="domain" description="Potassium channel" evidence="11">
    <location>
        <begin position="54"/>
        <end position="111"/>
    </location>
</feature>
<evidence type="ECO:0000256" key="10">
    <source>
        <dbReference type="SAM" id="Phobius"/>
    </source>
</evidence>
<feature type="transmembrane region" description="Helical" evidence="10">
    <location>
        <begin position="167"/>
        <end position="185"/>
    </location>
</feature>
<keyword evidence="3 8" id="KW-0812">Transmembrane</keyword>
<keyword evidence="6 10" id="KW-0472">Membrane</keyword>
<evidence type="ECO:0000256" key="8">
    <source>
        <dbReference type="RuleBase" id="RU003857"/>
    </source>
</evidence>
<proteinExistence type="inferred from homology"/>
<dbReference type="InterPro" id="IPR003280">
    <property type="entry name" value="2pore_dom_K_chnl"/>
</dbReference>
<feature type="domain" description="Potassium channel" evidence="11">
    <location>
        <begin position="144"/>
        <end position="216"/>
    </location>
</feature>
<feature type="compositionally biased region" description="Polar residues" evidence="9">
    <location>
        <begin position="284"/>
        <end position="295"/>
    </location>
</feature>
<keyword evidence="5 8" id="KW-0406">Ion transport</keyword>
<evidence type="ECO:0000313" key="13">
    <source>
        <dbReference type="Proteomes" id="UP000215902"/>
    </source>
</evidence>
<reference evidence="12 13" key="1">
    <citation type="submission" date="2017-06" db="EMBL/GenBank/DDBJ databases">
        <title>A platform for efficient transgenesis in Macrostomum lignano, a flatworm model organism for stem cell research.</title>
        <authorList>
            <person name="Berezikov E."/>
        </authorList>
    </citation>
    <scope>NUCLEOTIDE SEQUENCE [LARGE SCALE GENOMIC DNA]</scope>
    <source>
        <strain evidence="12">DV1</strain>
        <tissue evidence="12">Whole organism</tissue>
    </source>
</reference>
<feature type="transmembrane region" description="Helical" evidence="10">
    <location>
        <begin position="84"/>
        <end position="108"/>
    </location>
</feature>
<dbReference type="AlphaFoldDB" id="A0A267GVP1"/>
<dbReference type="PANTHER" id="PTHR11003:SF345">
    <property type="entry name" value="TWIK FAMILY OF POTASSIUM CHANNELS PROTEIN 18"/>
    <property type="match status" value="1"/>
</dbReference>
<dbReference type="PRINTS" id="PR01333">
    <property type="entry name" value="2POREKCHANEL"/>
</dbReference>
<protein>
    <recommendedName>
        <fullName evidence="11">Potassium channel domain-containing protein</fullName>
    </recommendedName>
</protein>
<evidence type="ECO:0000313" key="12">
    <source>
        <dbReference type="EMBL" id="PAA90080.1"/>
    </source>
</evidence>
<dbReference type="GO" id="GO:0015271">
    <property type="term" value="F:outward rectifier potassium channel activity"/>
    <property type="evidence" value="ECO:0007669"/>
    <property type="project" value="TreeGrafter"/>
</dbReference>
<dbReference type="OrthoDB" id="297496at2759"/>
<dbReference type="InterPro" id="IPR013099">
    <property type="entry name" value="K_chnl_dom"/>
</dbReference>
<dbReference type="Gene3D" id="1.10.287.70">
    <property type="match status" value="1"/>
</dbReference>
<sequence length="321" mass="34226">ESSSHDGVRVALNEFLAQNPGIDSKNLSQLLTRVSKAFRAGFSLGENGSLTAPPSKWDYPGSVFFCLTVITTIGYGNLSPTTPAGQSVCCVYALIGIPMLAVFLSGIADRVKGVQLRLHRLSCWRNRGRLPKAASSVVYTLIGLVIFFIVPASVFTATEGWSLEVGVYYSLVTLSTIGFGDYVAGQTYSSDVYRFSLAVWIFLGMLFVSGLINAVQVGMEKGTQIAQSNGDNQLVAKLTNQSPRPDSSVPEIRRVGEAGNGDIESISDAGTSGVCAFCDPNKPASASEQPTNTAEELTLEDLPNSQTDKEKVGESSTEEQA</sequence>
<comment type="caution">
    <text evidence="12">The sequence shown here is derived from an EMBL/GenBank/DDBJ whole genome shotgun (WGS) entry which is preliminary data.</text>
</comment>
<evidence type="ECO:0000256" key="6">
    <source>
        <dbReference type="ARBA" id="ARBA00023136"/>
    </source>
</evidence>
<name>A0A267GVP1_9PLAT</name>
<feature type="transmembrane region" description="Helical" evidence="10">
    <location>
        <begin position="197"/>
        <end position="219"/>
    </location>
</feature>
<keyword evidence="4 10" id="KW-1133">Transmembrane helix</keyword>
<keyword evidence="7 8" id="KW-0407">Ion channel</keyword>
<dbReference type="SUPFAM" id="SSF81324">
    <property type="entry name" value="Voltage-gated potassium channels"/>
    <property type="match status" value="2"/>
</dbReference>
<accession>A0A267GVP1</accession>
<evidence type="ECO:0000256" key="3">
    <source>
        <dbReference type="ARBA" id="ARBA00022692"/>
    </source>
</evidence>
<dbReference type="EMBL" id="NIVC01000127">
    <property type="protein sequence ID" value="PAA90080.1"/>
    <property type="molecule type" value="Genomic_DNA"/>
</dbReference>
<feature type="transmembrane region" description="Helical" evidence="10">
    <location>
        <begin position="137"/>
        <end position="155"/>
    </location>
</feature>
<dbReference type="GO" id="GO:0022841">
    <property type="term" value="F:potassium ion leak channel activity"/>
    <property type="evidence" value="ECO:0007669"/>
    <property type="project" value="TreeGrafter"/>
</dbReference>
<dbReference type="STRING" id="282301.A0A267GVP1"/>
<dbReference type="Proteomes" id="UP000215902">
    <property type="component" value="Unassembled WGS sequence"/>
</dbReference>
<dbReference type="PANTHER" id="PTHR11003">
    <property type="entry name" value="POTASSIUM CHANNEL, SUBFAMILY K"/>
    <property type="match status" value="1"/>
</dbReference>
<evidence type="ECO:0000256" key="7">
    <source>
        <dbReference type="ARBA" id="ARBA00023303"/>
    </source>
</evidence>
<dbReference type="Pfam" id="PF07885">
    <property type="entry name" value="Ion_trans_2"/>
    <property type="match status" value="2"/>
</dbReference>
<dbReference type="GO" id="GO:0005886">
    <property type="term" value="C:plasma membrane"/>
    <property type="evidence" value="ECO:0007669"/>
    <property type="project" value="TreeGrafter"/>
</dbReference>
<keyword evidence="2 8" id="KW-0813">Transport</keyword>
<keyword evidence="13" id="KW-1185">Reference proteome</keyword>
<gene>
    <name evidence="12" type="ORF">BOX15_Mlig006444g1</name>
</gene>
<comment type="subcellular location">
    <subcellularLocation>
        <location evidence="1">Membrane</location>
        <topology evidence="1">Multi-pass membrane protein</topology>
    </subcellularLocation>
</comment>
<evidence type="ECO:0000256" key="1">
    <source>
        <dbReference type="ARBA" id="ARBA00004141"/>
    </source>
</evidence>
<feature type="non-terminal residue" evidence="12">
    <location>
        <position position="1"/>
    </location>
</feature>
<feature type="region of interest" description="Disordered" evidence="9">
    <location>
        <begin position="277"/>
        <end position="321"/>
    </location>
</feature>
<dbReference type="GO" id="GO:0030322">
    <property type="term" value="P:stabilization of membrane potential"/>
    <property type="evidence" value="ECO:0007669"/>
    <property type="project" value="TreeGrafter"/>
</dbReference>
<evidence type="ECO:0000256" key="2">
    <source>
        <dbReference type="ARBA" id="ARBA00022448"/>
    </source>
</evidence>
<organism evidence="12 13">
    <name type="scientific">Macrostomum lignano</name>
    <dbReference type="NCBI Taxonomy" id="282301"/>
    <lineage>
        <taxon>Eukaryota</taxon>
        <taxon>Metazoa</taxon>
        <taxon>Spiralia</taxon>
        <taxon>Lophotrochozoa</taxon>
        <taxon>Platyhelminthes</taxon>
        <taxon>Rhabditophora</taxon>
        <taxon>Macrostomorpha</taxon>
        <taxon>Macrostomida</taxon>
        <taxon>Macrostomidae</taxon>
        <taxon>Macrostomum</taxon>
    </lineage>
</organism>
<evidence type="ECO:0000256" key="4">
    <source>
        <dbReference type="ARBA" id="ARBA00022989"/>
    </source>
</evidence>
<evidence type="ECO:0000256" key="9">
    <source>
        <dbReference type="SAM" id="MobiDB-lite"/>
    </source>
</evidence>